<dbReference type="InterPro" id="IPR004143">
    <property type="entry name" value="BPL_LPL_catalytic"/>
</dbReference>
<dbReference type="InterPro" id="IPR030855">
    <property type="entry name" value="Bifunct_BirA"/>
</dbReference>
<keyword evidence="3" id="KW-0067">ATP-binding</keyword>
<dbReference type="Pfam" id="PF08279">
    <property type="entry name" value="HTH_11"/>
    <property type="match status" value="1"/>
</dbReference>
<dbReference type="InterPro" id="IPR045864">
    <property type="entry name" value="aa-tRNA-synth_II/BPL/LPL"/>
</dbReference>
<keyword evidence="3" id="KW-0678">Repressor</keyword>
<comment type="function">
    <text evidence="3">Acts both as a biotin--[acetyl-CoA-carboxylase] ligase and a repressor.</text>
</comment>
<protein>
    <recommendedName>
        <fullName evidence="3">Bifunctional ligase/repressor BirA</fullName>
    </recommendedName>
    <alternativeName>
        <fullName evidence="3">Biotin--[acetyl-CoA-carboxylase] ligase</fullName>
        <ecNumber evidence="3">6.3.4.15</ecNumber>
    </alternativeName>
    <alternativeName>
        <fullName evidence="3">Biotin--protein ligase</fullName>
    </alternativeName>
    <alternativeName>
        <fullName evidence="3">Biotin-[acetyl-CoA carboxylase] synthetase</fullName>
    </alternativeName>
</protein>
<dbReference type="InterPro" id="IPR036390">
    <property type="entry name" value="WH_DNA-bd_sf"/>
</dbReference>
<dbReference type="InterPro" id="IPR013196">
    <property type="entry name" value="HTH_11"/>
</dbReference>
<dbReference type="Gene3D" id="1.10.10.10">
    <property type="entry name" value="Winged helix-like DNA-binding domain superfamily/Winged helix DNA-binding domain"/>
    <property type="match status" value="1"/>
</dbReference>
<dbReference type="Pfam" id="PF03099">
    <property type="entry name" value="BPL_LplA_LipB"/>
    <property type="match status" value="1"/>
</dbReference>
<comment type="caution">
    <text evidence="5">The sequence shown here is derived from an EMBL/GenBank/DDBJ whole genome shotgun (WGS) entry which is preliminary data.</text>
</comment>
<evidence type="ECO:0000313" key="6">
    <source>
        <dbReference type="Proteomes" id="UP000321574"/>
    </source>
</evidence>
<gene>
    <name evidence="3" type="primary">birA</name>
    <name evidence="5" type="ORF">FHP05_02125</name>
</gene>
<feature type="DNA-binding region" description="H-T-H motif" evidence="3">
    <location>
        <begin position="22"/>
        <end position="41"/>
    </location>
</feature>
<keyword evidence="3" id="KW-0805">Transcription regulation</keyword>
<accession>A0A5C8P2J5</accession>
<dbReference type="HAMAP" id="MF_00978">
    <property type="entry name" value="Bifunct_BirA"/>
    <property type="match status" value="1"/>
</dbReference>
<dbReference type="CDD" id="cd16442">
    <property type="entry name" value="BPL"/>
    <property type="match status" value="1"/>
</dbReference>
<keyword evidence="3" id="KW-0804">Transcription</keyword>
<dbReference type="GO" id="GO:0006355">
    <property type="term" value="P:regulation of DNA-templated transcription"/>
    <property type="evidence" value="ECO:0007669"/>
    <property type="project" value="UniProtKB-UniRule"/>
</dbReference>
<comment type="catalytic activity">
    <reaction evidence="3">
        <text>biotin + L-lysyl-[protein] + ATP = N(6)-biotinyl-L-lysyl-[protein] + AMP + diphosphate + H(+)</text>
        <dbReference type="Rhea" id="RHEA:11756"/>
        <dbReference type="Rhea" id="RHEA-COMP:9752"/>
        <dbReference type="Rhea" id="RHEA-COMP:10505"/>
        <dbReference type="ChEBI" id="CHEBI:15378"/>
        <dbReference type="ChEBI" id="CHEBI:29969"/>
        <dbReference type="ChEBI" id="CHEBI:30616"/>
        <dbReference type="ChEBI" id="CHEBI:33019"/>
        <dbReference type="ChEBI" id="CHEBI:57586"/>
        <dbReference type="ChEBI" id="CHEBI:83144"/>
        <dbReference type="ChEBI" id="CHEBI:456215"/>
        <dbReference type="EC" id="6.3.4.15"/>
    </reaction>
</comment>
<dbReference type="GO" id="GO:0009249">
    <property type="term" value="P:protein lipoylation"/>
    <property type="evidence" value="ECO:0007669"/>
    <property type="project" value="UniProtKB-ARBA"/>
</dbReference>
<keyword evidence="6" id="KW-1185">Reference proteome</keyword>
<dbReference type="PANTHER" id="PTHR12835:SF5">
    <property type="entry name" value="BIOTIN--PROTEIN LIGASE"/>
    <property type="match status" value="1"/>
</dbReference>
<dbReference type="PANTHER" id="PTHR12835">
    <property type="entry name" value="BIOTIN PROTEIN LIGASE"/>
    <property type="match status" value="1"/>
</dbReference>
<dbReference type="InterPro" id="IPR036388">
    <property type="entry name" value="WH-like_DNA-bd_sf"/>
</dbReference>
<feature type="domain" description="BPL/LPL catalytic" evidence="4">
    <location>
        <begin position="69"/>
        <end position="261"/>
    </location>
</feature>
<proteinExistence type="inferred from homology"/>
<dbReference type="SUPFAM" id="SSF55681">
    <property type="entry name" value="Class II aaRS and biotin synthetases"/>
    <property type="match status" value="1"/>
</dbReference>
<evidence type="ECO:0000256" key="1">
    <source>
        <dbReference type="ARBA" id="ARBA00022598"/>
    </source>
</evidence>
<dbReference type="EMBL" id="VDUW01000001">
    <property type="protein sequence ID" value="TXL67840.1"/>
    <property type="molecule type" value="Genomic_DNA"/>
</dbReference>
<dbReference type="Proteomes" id="UP000321574">
    <property type="component" value="Unassembled WGS sequence"/>
</dbReference>
<dbReference type="NCBIfam" id="TIGR00121">
    <property type="entry name" value="birA_ligase"/>
    <property type="match status" value="1"/>
</dbReference>
<feature type="binding site" evidence="3">
    <location>
        <position position="117"/>
    </location>
    <ligand>
        <name>biotin</name>
        <dbReference type="ChEBI" id="CHEBI:57586"/>
    </ligand>
</feature>
<keyword evidence="3" id="KW-0547">Nucleotide-binding</keyword>
<comment type="caution">
    <text evidence="3">Lacks conserved residue(s) required for the propagation of feature annotation.</text>
</comment>
<dbReference type="PROSITE" id="PS51733">
    <property type="entry name" value="BPL_LPL_CATALYTIC"/>
    <property type="match status" value="1"/>
</dbReference>
<dbReference type="RefSeq" id="WP_147665577.1">
    <property type="nucleotide sequence ID" value="NZ_VDUW01000001.1"/>
</dbReference>
<keyword evidence="1 3" id="KW-0436">Ligase</keyword>
<keyword evidence="2 3" id="KW-0238">DNA-binding</keyword>
<feature type="binding site" evidence="3">
    <location>
        <position position="188"/>
    </location>
    <ligand>
        <name>biotin</name>
        <dbReference type="ChEBI" id="CHEBI:57586"/>
    </ligand>
</feature>
<dbReference type="GO" id="GO:0005737">
    <property type="term" value="C:cytoplasm"/>
    <property type="evidence" value="ECO:0007669"/>
    <property type="project" value="TreeGrafter"/>
</dbReference>
<dbReference type="InterPro" id="IPR011991">
    <property type="entry name" value="ArsR-like_HTH"/>
</dbReference>
<organism evidence="5 6">
    <name type="scientific">Cerasibacillus terrae</name>
    <dbReference type="NCBI Taxonomy" id="2498845"/>
    <lineage>
        <taxon>Bacteria</taxon>
        <taxon>Bacillati</taxon>
        <taxon>Bacillota</taxon>
        <taxon>Bacilli</taxon>
        <taxon>Bacillales</taxon>
        <taxon>Bacillaceae</taxon>
        <taxon>Cerasibacillus</taxon>
    </lineage>
</organism>
<dbReference type="CDD" id="cd00090">
    <property type="entry name" value="HTH_ARSR"/>
    <property type="match status" value="1"/>
</dbReference>
<dbReference type="InterPro" id="IPR004408">
    <property type="entry name" value="Biotin_CoA_COase_ligase"/>
</dbReference>
<dbReference type="GO" id="GO:0016740">
    <property type="term" value="F:transferase activity"/>
    <property type="evidence" value="ECO:0007669"/>
    <property type="project" value="UniProtKB-ARBA"/>
</dbReference>
<evidence type="ECO:0000313" key="5">
    <source>
        <dbReference type="EMBL" id="TXL67840.1"/>
    </source>
</evidence>
<keyword evidence="3" id="KW-0092">Biotin</keyword>
<evidence type="ECO:0000256" key="3">
    <source>
        <dbReference type="HAMAP-Rule" id="MF_00978"/>
    </source>
</evidence>
<dbReference type="GO" id="GO:0005524">
    <property type="term" value="F:ATP binding"/>
    <property type="evidence" value="ECO:0007669"/>
    <property type="project" value="UniProtKB-UniRule"/>
</dbReference>
<dbReference type="SUPFAM" id="SSF46785">
    <property type="entry name" value="Winged helix' DNA-binding domain"/>
    <property type="match status" value="1"/>
</dbReference>
<evidence type="ECO:0000256" key="2">
    <source>
        <dbReference type="ARBA" id="ARBA00023125"/>
    </source>
</evidence>
<dbReference type="EC" id="6.3.4.15" evidence="3"/>
<comment type="similarity">
    <text evidence="3">Belongs to the biotin--protein ligase family.</text>
</comment>
<name>A0A5C8P2J5_9BACI</name>
<evidence type="ECO:0000259" key="4">
    <source>
        <dbReference type="PROSITE" id="PS51733"/>
    </source>
</evidence>
<dbReference type="GO" id="GO:0004077">
    <property type="term" value="F:biotin--[biotin carboxyl-carrier protein] ligase activity"/>
    <property type="evidence" value="ECO:0007669"/>
    <property type="project" value="UniProtKB-UniRule"/>
</dbReference>
<dbReference type="OrthoDB" id="9807064at2"/>
<sequence length="330" mass="38279">MQSTRNKLIEILSNNQETYISGQLISERLNISRSAIWKHMRELEKDGYVIEGKPKRGYRILEFPKKISENTLKWGLETEWIAKTIIHKPETTSTQHIAHQLAQEGASHGTIVIADEQTKGKGRMNRKWHSSKNEGIWMSIILRPAIPPHKAPQLTLLTATVLADVIMKETNIKPYIKWPNDIIIHNKKMSGILTEMQAEQDQVQYIIIGIGMNVNQDIKSLHKEIHTKATSLKMEADKEFDIRYLVQKILQQFEKTYELYLQKGFPVIKTKWESYGFRIGEKILIKTMNHEWKATFSGIDHDGGLLVRNLDDGKMEKLYSAEIDWFRENS</sequence>
<dbReference type="AlphaFoldDB" id="A0A5C8P2J5"/>
<dbReference type="Gene3D" id="3.30.930.10">
    <property type="entry name" value="Bira Bifunctional Protein, Domain 2"/>
    <property type="match status" value="1"/>
</dbReference>
<dbReference type="GO" id="GO:0003677">
    <property type="term" value="F:DNA binding"/>
    <property type="evidence" value="ECO:0007669"/>
    <property type="project" value="UniProtKB-UniRule"/>
</dbReference>
<reference evidence="5 6" key="1">
    <citation type="submission" date="2019-06" db="EMBL/GenBank/DDBJ databases">
        <title>Cerasibacillus sp. nov., isolated from maize field.</title>
        <authorList>
            <person name="Lin S.-Y."/>
            <person name="Tsai C.-F."/>
            <person name="Young C.-C."/>
        </authorList>
    </citation>
    <scope>NUCLEOTIDE SEQUENCE [LARGE SCALE GENOMIC DNA]</scope>
    <source>
        <strain evidence="5 6">CC-CFT480</strain>
    </source>
</reference>